<feature type="domain" description="VOC" evidence="1">
    <location>
        <begin position="3"/>
        <end position="127"/>
    </location>
</feature>
<evidence type="ECO:0000313" key="2">
    <source>
        <dbReference type="EMBL" id="GAA3173034.1"/>
    </source>
</evidence>
<dbReference type="RefSeq" id="WP_344689572.1">
    <property type="nucleotide sequence ID" value="NZ_BAAAVV010000006.1"/>
</dbReference>
<sequence length="131" mass="14361">MLSSSRVEANIPAANLKRARDFYADVLGLTPTRDVEDVQLSYRTDGGTTFNVYETAYAGQAGHTIAQWHVDDIEAEVRELKAKGVAFEIYEDMPGVEWDGDIATVPGLGRAAWFKDSEGNIMCVDQEESGA</sequence>
<gene>
    <name evidence="2" type="ORF">GCM10010531_28220</name>
</gene>
<dbReference type="InterPro" id="IPR004360">
    <property type="entry name" value="Glyas_Fos-R_dOase_dom"/>
</dbReference>
<evidence type="ECO:0000259" key="1">
    <source>
        <dbReference type="PROSITE" id="PS51819"/>
    </source>
</evidence>
<dbReference type="Pfam" id="PF00903">
    <property type="entry name" value="Glyoxalase"/>
    <property type="match status" value="1"/>
</dbReference>
<dbReference type="PROSITE" id="PS51819">
    <property type="entry name" value="VOC"/>
    <property type="match status" value="1"/>
</dbReference>
<dbReference type="SUPFAM" id="SSF54593">
    <property type="entry name" value="Glyoxalase/Bleomycin resistance protein/Dihydroxybiphenyl dioxygenase"/>
    <property type="match status" value="1"/>
</dbReference>
<protein>
    <submittedName>
        <fullName evidence="2">VOC family protein</fullName>
    </submittedName>
</protein>
<evidence type="ECO:0000313" key="3">
    <source>
        <dbReference type="Proteomes" id="UP001499924"/>
    </source>
</evidence>
<dbReference type="CDD" id="cd06587">
    <property type="entry name" value="VOC"/>
    <property type="match status" value="1"/>
</dbReference>
<name>A0ABP6PBI1_9ACTN</name>
<organism evidence="2 3">
    <name type="scientific">Blastococcus jejuensis</name>
    <dbReference type="NCBI Taxonomy" id="351224"/>
    <lineage>
        <taxon>Bacteria</taxon>
        <taxon>Bacillati</taxon>
        <taxon>Actinomycetota</taxon>
        <taxon>Actinomycetes</taxon>
        <taxon>Geodermatophilales</taxon>
        <taxon>Geodermatophilaceae</taxon>
        <taxon>Blastococcus</taxon>
    </lineage>
</organism>
<keyword evidence="3" id="KW-1185">Reference proteome</keyword>
<comment type="caution">
    <text evidence="2">The sequence shown here is derived from an EMBL/GenBank/DDBJ whole genome shotgun (WGS) entry which is preliminary data.</text>
</comment>
<dbReference type="InterPro" id="IPR037523">
    <property type="entry name" value="VOC_core"/>
</dbReference>
<dbReference type="InterPro" id="IPR029068">
    <property type="entry name" value="Glyas_Bleomycin-R_OHBP_Dase"/>
</dbReference>
<reference evidence="3" key="1">
    <citation type="journal article" date="2019" name="Int. J. Syst. Evol. Microbiol.">
        <title>The Global Catalogue of Microorganisms (GCM) 10K type strain sequencing project: providing services to taxonomists for standard genome sequencing and annotation.</title>
        <authorList>
            <consortium name="The Broad Institute Genomics Platform"/>
            <consortium name="The Broad Institute Genome Sequencing Center for Infectious Disease"/>
            <person name="Wu L."/>
            <person name="Ma J."/>
        </authorList>
    </citation>
    <scope>NUCLEOTIDE SEQUENCE [LARGE SCALE GENOMIC DNA]</scope>
    <source>
        <strain evidence="3">JCM 15614</strain>
    </source>
</reference>
<dbReference type="Proteomes" id="UP001499924">
    <property type="component" value="Unassembled WGS sequence"/>
</dbReference>
<dbReference type="Gene3D" id="3.10.180.10">
    <property type="entry name" value="2,3-Dihydroxybiphenyl 1,2-Dioxygenase, domain 1"/>
    <property type="match status" value="1"/>
</dbReference>
<dbReference type="EMBL" id="BAAAVV010000006">
    <property type="protein sequence ID" value="GAA3173034.1"/>
    <property type="molecule type" value="Genomic_DNA"/>
</dbReference>
<proteinExistence type="predicted"/>
<accession>A0ABP6PBI1</accession>